<dbReference type="InterPro" id="IPR039189">
    <property type="entry name" value="Fcp1"/>
</dbReference>
<dbReference type="GO" id="GO:0005634">
    <property type="term" value="C:nucleus"/>
    <property type="evidence" value="ECO:0007669"/>
    <property type="project" value="UniProtKB-SubCell"/>
</dbReference>
<feature type="compositionally biased region" description="Low complexity" evidence="10">
    <location>
        <begin position="550"/>
        <end position="560"/>
    </location>
</feature>
<dbReference type="PANTHER" id="PTHR23081:SF36">
    <property type="entry name" value="RNA POLYMERASE II SUBUNIT A C-TERMINAL DOMAIN PHOSPHATASE"/>
    <property type="match status" value="1"/>
</dbReference>
<evidence type="ECO:0000256" key="9">
    <source>
        <dbReference type="RuleBase" id="RU366066"/>
    </source>
</evidence>
<feature type="compositionally biased region" description="Basic and acidic residues" evidence="10">
    <location>
        <begin position="489"/>
        <end position="549"/>
    </location>
</feature>
<dbReference type="InterPro" id="IPR036420">
    <property type="entry name" value="BRCT_dom_sf"/>
</dbReference>
<comment type="catalytic activity">
    <reaction evidence="7 9">
        <text>O-phospho-L-seryl-[protein] + H2O = L-seryl-[protein] + phosphate</text>
        <dbReference type="Rhea" id="RHEA:20629"/>
        <dbReference type="Rhea" id="RHEA-COMP:9863"/>
        <dbReference type="Rhea" id="RHEA-COMP:11604"/>
        <dbReference type="ChEBI" id="CHEBI:15377"/>
        <dbReference type="ChEBI" id="CHEBI:29999"/>
        <dbReference type="ChEBI" id="CHEBI:43474"/>
        <dbReference type="ChEBI" id="CHEBI:83421"/>
        <dbReference type="EC" id="3.1.3.16"/>
    </reaction>
</comment>
<evidence type="ECO:0000256" key="6">
    <source>
        <dbReference type="ARBA" id="ARBA00040602"/>
    </source>
</evidence>
<keyword evidence="3 9" id="KW-0378">Hydrolase</keyword>
<evidence type="ECO:0000256" key="2">
    <source>
        <dbReference type="ARBA" id="ARBA00013081"/>
    </source>
</evidence>
<evidence type="ECO:0000256" key="7">
    <source>
        <dbReference type="ARBA" id="ARBA00047761"/>
    </source>
</evidence>
<reference evidence="13 14" key="1">
    <citation type="submission" date="2019-05" db="EMBL/GenBank/DDBJ databases">
        <title>Another draft genome of Portunus trituberculatus and its Hox gene families provides insights of decapod evolution.</title>
        <authorList>
            <person name="Jeong J.-H."/>
            <person name="Song I."/>
            <person name="Kim S."/>
            <person name="Choi T."/>
            <person name="Kim D."/>
            <person name="Ryu S."/>
            <person name="Kim W."/>
        </authorList>
    </citation>
    <scope>NUCLEOTIDE SEQUENCE [LARGE SCALE GENOMIC DNA]</scope>
    <source>
        <tissue evidence="13">Muscle</tissue>
    </source>
</reference>
<evidence type="ECO:0000256" key="1">
    <source>
        <dbReference type="ARBA" id="ARBA00004123"/>
    </source>
</evidence>
<protein>
    <recommendedName>
        <fullName evidence="6 9">RNA polymerase II subunit A C-terminal domain phosphatase</fullName>
        <ecNumber evidence="2 9">3.1.3.16</ecNumber>
    </recommendedName>
</protein>
<comment type="function">
    <text evidence="9">This promotes the activity of RNA polymerase II.</text>
</comment>
<dbReference type="InterPro" id="IPR001357">
    <property type="entry name" value="BRCT_dom"/>
</dbReference>
<feature type="domain" description="FCP1 homology" evidence="12">
    <location>
        <begin position="140"/>
        <end position="297"/>
    </location>
</feature>
<dbReference type="SMART" id="SM00292">
    <property type="entry name" value="BRCT"/>
    <property type="match status" value="1"/>
</dbReference>
<evidence type="ECO:0000259" key="12">
    <source>
        <dbReference type="PROSITE" id="PS50969"/>
    </source>
</evidence>
<accession>A0A5B7CZ44</accession>
<feature type="compositionally biased region" description="Polar residues" evidence="10">
    <location>
        <begin position="413"/>
        <end position="422"/>
    </location>
</feature>
<name>A0A5B7CZ44_PORTR</name>
<feature type="domain" description="BRCT" evidence="11">
    <location>
        <begin position="632"/>
        <end position="731"/>
    </location>
</feature>
<dbReference type="Gene3D" id="3.40.50.1000">
    <property type="entry name" value="HAD superfamily/HAD-like"/>
    <property type="match status" value="1"/>
</dbReference>
<dbReference type="SMART" id="SM00577">
    <property type="entry name" value="CPDc"/>
    <property type="match status" value="1"/>
</dbReference>
<dbReference type="Pfam" id="PF00533">
    <property type="entry name" value="BRCT"/>
    <property type="match status" value="1"/>
</dbReference>
<evidence type="ECO:0000256" key="4">
    <source>
        <dbReference type="ARBA" id="ARBA00022912"/>
    </source>
</evidence>
<dbReference type="SUPFAM" id="SSF56784">
    <property type="entry name" value="HAD-like"/>
    <property type="match status" value="1"/>
</dbReference>
<feature type="compositionally biased region" description="Basic and acidic residues" evidence="10">
    <location>
        <begin position="403"/>
        <end position="412"/>
    </location>
</feature>
<dbReference type="InterPro" id="IPR036412">
    <property type="entry name" value="HAD-like_sf"/>
</dbReference>
<dbReference type="EC" id="3.1.3.16" evidence="2 9"/>
<organism evidence="13 14">
    <name type="scientific">Portunus trituberculatus</name>
    <name type="common">Swimming crab</name>
    <name type="synonym">Neptunus trituberculatus</name>
    <dbReference type="NCBI Taxonomy" id="210409"/>
    <lineage>
        <taxon>Eukaryota</taxon>
        <taxon>Metazoa</taxon>
        <taxon>Ecdysozoa</taxon>
        <taxon>Arthropoda</taxon>
        <taxon>Crustacea</taxon>
        <taxon>Multicrustacea</taxon>
        <taxon>Malacostraca</taxon>
        <taxon>Eumalacostraca</taxon>
        <taxon>Eucarida</taxon>
        <taxon>Decapoda</taxon>
        <taxon>Pleocyemata</taxon>
        <taxon>Brachyura</taxon>
        <taxon>Eubrachyura</taxon>
        <taxon>Portunoidea</taxon>
        <taxon>Portunidae</taxon>
        <taxon>Portuninae</taxon>
        <taxon>Portunus</taxon>
    </lineage>
</organism>
<comment type="caution">
    <text evidence="13">The sequence shown here is derived from an EMBL/GenBank/DDBJ whole genome shotgun (WGS) entry which is preliminary data.</text>
</comment>
<dbReference type="CDD" id="cd17729">
    <property type="entry name" value="BRCT_CTDP1"/>
    <property type="match status" value="1"/>
</dbReference>
<dbReference type="FunFam" id="3.40.50.10190:FF:000007">
    <property type="entry name" value="RNA polymerase II subunit A C-terminal domain phosphatase"/>
    <property type="match status" value="1"/>
</dbReference>
<feature type="compositionally biased region" description="Polar residues" evidence="10">
    <location>
        <begin position="474"/>
        <end position="488"/>
    </location>
</feature>
<feature type="compositionally biased region" description="Low complexity" evidence="10">
    <location>
        <begin position="334"/>
        <end position="346"/>
    </location>
</feature>
<dbReference type="InterPro" id="IPR004274">
    <property type="entry name" value="FCP1_dom"/>
</dbReference>
<proteinExistence type="predicted"/>
<keyword evidence="14" id="KW-1185">Reference proteome</keyword>
<evidence type="ECO:0000256" key="3">
    <source>
        <dbReference type="ARBA" id="ARBA00022801"/>
    </source>
</evidence>
<dbReference type="PANTHER" id="PTHR23081">
    <property type="entry name" value="RNA POLYMERASE II CTD PHOSPHATASE"/>
    <property type="match status" value="1"/>
</dbReference>
<feature type="compositionally biased region" description="Low complexity" evidence="10">
    <location>
        <begin position="380"/>
        <end position="396"/>
    </location>
</feature>
<feature type="compositionally biased region" description="Basic and acidic residues" evidence="10">
    <location>
        <begin position="354"/>
        <end position="367"/>
    </location>
</feature>
<dbReference type="PROSITE" id="PS50172">
    <property type="entry name" value="BRCT"/>
    <property type="match status" value="1"/>
</dbReference>
<feature type="compositionally biased region" description="Basic and acidic residues" evidence="10">
    <location>
        <begin position="423"/>
        <end position="435"/>
    </location>
</feature>
<evidence type="ECO:0000313" key="13">
    <source>
        <dbReference type="EMBL" id="MPC14548.1"/>
    </source>
</evidence>
<dbReference type="EMBL" id="VSRR010000360">
    <property type="protein sequence ID" value="MPC14548.1"/>
    <property type="molecule type" value="Genomic_DNA"/>
</dbReference>
<dbReference type="PROSITE" id="PS50969">
    <property type="entry name" value="FCP1"/>
    <property type="match status" value="1"/>
</dbReference>
<comment type="subcellular location">
    <subcellularLocation>
        <location evidence="1 9">Nucleus</location>
    </subcellularLocation>
</comment>
<evidence type="ECO:0000256" key="8">
    <source>
        <dbReference type="ARBA" id="ARBA00048336"/>
    </source>
</evidence>
<dbReference type="NCBIfam" id="TIGR02250">
    <property type="entry name" value="FCP1_euk"/>
    <property type="match status" value="1"/>
</dbReference>
<dbReference type="CDD" id="cd07521">
    <property type="entry name" value="HAD_FCP1-like"/>
    <property type="match status" value="1"/>
</dbReference>
<sequence length="878" mass="97724">MLPIRETFEEAELTGTCGHKYKVLNVYTKKGTNVFPRRRLCEIVSEAGQRTIIKAKSSGVVTQVLVATGDSIADGCEIVEVEACGHTALMGNICCDCGILLREEDLPKSEAVSMLHSVPDLKISRGEAQKLGQEDIRNLLKQQKLVLLVDLDQTLIHTTNDNIPANLKLSAGGPWYHARIRPHTRTFLENISKYFELHISTFGVREYAHHIAHFLDPDHKLFGQRILSRNECLNLMSKKANLDSLFPCGDNLVCIIDDRTDVWNFSPNVVQVAPYHFFRHTGDINAPQGLQKKERDDRDGIDFKNLKKEIIKPVVSTGDEKKEVGSSDLDAAETQPSSQSPPTFQQGASEVTADGERGPLSDTKSNEDSGNYSGSDDSWESSPEVVESSPEGQESSLGVQESSAEKNTRPENQDSNPETQESNPKKETDSEDKKNLPSLEPMDSSIGTKETTPEKKEICSDGNVLSTDKETDSSLELNPESQQLGSEIQEQKSTEVHEIQEQKSTEVHEEAKDTDCSKESESEVTKTSGNKEVDQVQHDQESPSKESKDQLTQQESQTISQQQVFDVVDNDDYLLYLEDILKKIHSVFFKDYEASLMEQDDDKKQKEPISAQKGATLDQRPLPDLKKIVPGVKKDVLHGVSLVFSGVVPQQVKLKESKAYLIATAFGATVSDRLIVRGEAGIPTTHLVAANRHTEKVNAARKMKSIKIVTPNWLWKCTERWEWVEERLFPLTKETEKEVQRVPPLHCSNPDAAWLASHDLSDPVAPQRMRTPSGSLLQDINPLVYLSSDDKNNMEDEVEKILSDDNGKCMAAQLLDKQLSLLVHAVEQAVTGEGQTRQAWLWPETNRGGAMYLLRATPKLTLSGFHLSQPVLLHGPAG</sequence>
<feature type="region of interest" description="Disordered" evidence="10">
    <location>
        <begin position="317"/>
        <end position="560"/>
    </location>
</feature>
<dbReference type="Gene3D" id="1.10.287.10">
    <property type="entry name" value="S15/NS1, RNA-binding"/>
    <property type="match status" value="1"/>
</dbReference>
<evidence type="ECO:0000256" key="10">
    <source>
        <dbReference type="SAM" id="MobiDB-lite"/>
    </source>
</evidence>
<keyword evidence="5 9" id="KW-0539">Nucleus</keyword>
<comment type="catalytic activity">
    <reaction evidence="8 9">
        <text>O-phospho-L-threonyl-[protein] + H2O = L-threonyl-[protein] + phosphate</text>
        <dbReference type="Rhea" id="RHEA:47004"/>
        <dbReference type="Rhea" id="RHEA-COMP:11060"/>
        <dbReference type="Rhea" id="RHEA-COMP:11605"/>
        <dbReference type="ChEBI" id="CHEBI:15377"/>
        <dbReference type="ChEBI" id="CHEBI:30013"/>
        <dbReference type="ChEBI" id="CHEBI:43474"/>
        <dbReference type="ChEBI" id="CHEBI:61977"/>
        <dbReference type="EC" id="3.1.3.16"/>
    </reaction>
</comment>
<dbReference type="InterPro" id="IPR023214">
    <property type="entry name" value="HAD_sf"/>
</dbReference>
<dbReference type="Proteomes" id="UP000324222">
    <property type="component" value="Unassembled WGS sequence"/>
</dbReference>
<dbReference type="Gene3D" id="3.40.50.10190">
    <property type="entry name" value="BRCT domain"/>
    <property type="match status" value="1"/>
</dbReference>
<dbReference type="AlphaFoldDB" id="A0A5B7CZ44"/>
<evidence type="ECO:0000313" key="14">
    <source>
        <dbReference type="Proteomes" id="UP000324222"/>
    </source>
</evidence>
<dbReference type="OrthoDB" id="10249888at2759"/>
<dbReference type="InterPro" id="IPR011947">
    <property type="entry name" value="FCP1_euk"/>
</dbReference>
<keyword evidence="4" id="KW-0904">Protein phosphatase</keyword>
<evidence type="ECO:0000256" key="5">
    <source>
        <dbReference type="ARBA" id="ARBA00023242"/>
    </source>
</evidence>
<gene>
    <name evidence="13" type="primary">Ctdp1</name>
    <name evidence="13" type="ORF">E2C01_007315</name>
</gene>
<evidence type="ECO:0000259" key="11">
    <source>
        <dbReference type="PROSITE" id="PS50172"/>
    </source>
</evidence>
<dbReference type="GO" id="GO:0008420">
    <property type="term" value="F:RNA polymerase II CTD heptapeptide repeat phosphatase activity"/>
    <property type="evidence" value="ECO:0007669"/>
    <property type="project" value="UniProtKB-UniRule"/>
</dbReference>
<dbReference type="SUPFAM" id="SSF52113">
    <property type="entry name" value="BRCT domain"/>
    <property type="match status" value="1"/>
</dbReference>
<dbReference type="Pfam" id="PF03031">
    <property type="entry name" value="NIF"/>
    <property type="match status" value="1"/>
</dbReference>